<comment type="similarity">
    <text evidence="1">Belongs to the short-chain dehydrogenases/reductases (SDR) family.</text>
</comment>
<evidence type="ECO:0000313" key="4">
    <source>
        <dbReference type="EMBL" id="KAF5359307.1"/>
    </source>
</evidence>
<dbReference type="PRINTS" id="PR00081">
    <property type="entry name" value="GDHRDH"/>
</dbReference>
<organism evidence="4 5">
    <name type="scientific">Leucocoprinus leucothites</name>
    <dbReference type="NCBI Taxonomy" id="201217"/>
    <lineage>
        <taxon>Eukaryota</taxon>
        <taxon>Fungi</taxon>
        <taxon>Dikarya</taxon>
        <taxon>Basidiomycota</taxon>
        <taxon>Agaricomycotina</taxon>
        <taxon>Agaricomycetes</taxon>
        <taxon>Agaricomycetidae</taxon>
        <taxon>Agaricales</taxon>
        <taxon>Agaricineae</taxon>
        <taxon>Agaricaceae</taxon>
        <taxon>Leucocoprinus</taxon>
    </lineage>
</organism>
<dbReference type="InterPro" id="IPR036291">
    <property type="entry name" value="NAD(P)-bd_dom_sf"/>
</dbReference>
<dbReference type="EMBL" id="JAACJO010000004">
    <property type="protein sequence ID" value="KAF5359307.1"/>
    <property type="molecule type" value="Genomic_DNA"/>
</dbReference>
<dbReference type="Gene3D" id="3.40.50.720">
    <property type="entry name" value="NAD(P)-binding Rossmann-like Domain"/>
    <property type="match status" value="2"/>
</dbReference>
<dbReference type="Pfam" id="PF00106">
    <property type="entry name" value="adh_short"/>
    <property type="match status" value="2"/>
</dbReference>
<evidence type="ECO:0008006" key="6">
    <source>
        <dbReference type="Google" id="ProtNLM"/>
    </source>
</evidence>
<protein>
    <recommendedName>
        <fullName evidence="6">NAD(P)-binding protein</fullName>
    </recommendedName>
</protein>
<sequence length="595" mass="65920">MWPFESHRRISEEDLRDLHGKVIIVTGGYSGIGYCTTQFLVRKGAKVYLATRNEQGTKDAMEKLEKEGIGDGTLHWLKIELDDPRSAKSAAEEFLKKEERLDILINNAGKGNGPLGLTKDGLRESMAVNYLGHFVFTENLLPLLIQISKQEGSDVLSQGHTMVSPTSFVGKENFNKSWGASWTSDLSTYGLSKLANVLHTKHLQRRLNEQKVDIICMAIHPGAVMTPNGAMNSAYTAASPEVKAKAEAFKGAYVDPVGKIIDPSPAAREERLENELYDTTLERDLHGKVIIVTGGYRVLCSSGIGYCTTQFLVRKGAKVYLATRSEQGTKDAMEKLEKEGIGEGSLHWLKIELDDPRSAKSAAEEFLKKEDRLDILINNAGKATGPMGMTKDGLRDSMAINYLGHFVFTENLLPLLIQTSKQEGSDVRIINLSSRGHTLVSPASFVGKENFNKSWGPSWTNDLSTYGLSKLANVLHTKHLQRRLDEQKADIICVAIHPGAVMTPNMQKFLDNRPSWSRPFFRFLLNLMFGPMREGAMNSAYTAASPEVKAKAKAFKGAYVDPVGKIVDPSPAAREERLENELYDTTLEILKELNI</sequence>
<dbReference type="PANTHER" id="PTHR24320:SF282">
    <property type="entry name" value="WW DOMAIN-CONTAINING OXIDOREDUCTASE"/>
    <property type="match status" value="1"/>
</dbReference>
<dbReference type="Proteomes" id="UP000559027">
    <property type="component" value="Unassembled WGS sequence"/>
</dbReference>
<reference evidence="4 5" key="1">
    <citation type="journal article" date="2020" name="ISME J.">
        <title>Uncovering the hidden diversity of litter-decomposition mechanisms in mushroom-forming fungi.</title>
        <authorList>
            <person name="Floudas D."/>
            <person name="Bentzer J."/>
            <person name="Ahren D."/>
            <person name="Johansson T."/>
            <person name="Persson P."/>
            <person name="Tunlid A."/>
        </authorList>
    </citation>
    <scope>NUCLEOTIDE SEQUENCE [LARGE SCALE GENOMIC DNA]</scope>
    <source>
        <strain evidence="4 5">CBS 146.42</strain>
    </source>
</reference>
<dbReference type="SUPFAM" id="SSF51735">
    <property type="entry name" value="NAD(P)-binding Rossmann-fold domains"/>
    <property type="match status" value="2"/>
</dbReference>
<keyword evidence="3" id="KW-0560">Oxidoreductase</keyword>
<keyword evidence="5" id="KW-1185">Reference proteome</keyword>
<keyword evidence="2" id="KW-0521">NADP</keyword>
<evidence type="ECO:0000256" key="1">
    <source>
        <dbReference type="ARBA" id="ARBA00006484"/>
    </source>
</evidence>
<gene>
    <name evidence="4" type="ORF">D9756_003054</name>
</gene>
<accession>A0A8H5G6H2</accession>
<name>A0A8H5G6H2_9AGAR</name>
<dbReference type="InterPro" id="IPR002347">
    <property type="entry name" value="SDR_fam"/>
</dbReference>
<evidence type="ECO:0000256" key="3">
    <source>
        <dbReference type="ARBA" id="ARBA00023002"/>
    </source>
</evidence>
<dbReference type="PANTHER" id="PTHR24320">
    <property type="entry name" value="RETINOL DEHYDROGENASE"/>
    <property type="match status" value="1"/>
</dbReference>
<comment type="caution">
    <text evidence="4">The sequence shown here is derived from an EMBL/GenBank/DDBJ whole genome shotgun (WGS) entry which is preliminary data.</text>
</comment>
<evidence type="ECO:0000256" key="2">
    <source>
        <dbReference type="ARBA" id="ARBA00022857"/>
    </source>
</evidence>
<evidence type="ECO:0000313" key="5">
    <source>
        <dbReference type="Proteomes" id="UP000559027"/>
    </source>
</evidence>
<proteinExistence type="inferred from homology"/>
<dbReference type="GO" id="GO:0016491">
    <property type="term" value="F:oxidoreductase activity"/>
    <property type="evidence" value="ECO:0007669"/>
    <property type="project" value="UniProtKB-KW"/>
</dbReference>
<dbReference type="OrthoDB" id="191139at2759"/>
<dbReference type="AlphaFoldDB" id="A0A8H5G6H2"/>